<dbReference type="InterPro" id="IPR003591">
    <property type="entry name" value="Leu-rich_rpt_typical-subtyp"/>
</dbReference>
<dbReference type="SUPFAM" id="SSF52058">
    <property type="entry name" value="L domain-like"/>
    <property type="match status" value="1"/>
</dbReference>
<gene>
    <name evidence="4" type="ORF">QE152_g6221</name>
</gene>
<evidence type="ECO:0000256" key="2">
    <source>
        <dbReference type="ARBA" id="ARBA00022729"/>
    </source>
</evidence>
<keyword evidence="1" id="KW-0433">Leucine-rich repeat</keyword>
<dbReference type="SMART" id="SM00369">
    <property type="entry name" value="LRR_TYP"/>
    <property type="match status" value="5"/>
</dbReference>
<dbReference type="InterPro" id="IPR001611">
    <property type="entry name" value="Leu-rich_rpt"/>
</dbReference>
<dbReference type="Pfam" id="PF13855">
    <property type="entry name" value="LRR_8"/>
    <property type="match status" value="1"/>
</dbReference>
<dbReference type="Proteomes" id="UP001458880">
    <property type="component" value="Unassembled WGS sequence"/>
</dbReference>
<dbReference type="InterPro" id="IPR032675">
    <property type="entry name" value="LRR_dom_sf"/>
</dbReference>
<dbReference type="PANTHER" id="PTHR24369:SF210">
    <property type="entry name" value="CHAOPTIN-RELATED"/>
    <property type="match status" value="1"/>
</dbReference>
<protein>
    <submittedName>
        <fullName evidence="4">Leucine rich repeat</fullName>
    </submittedName>
</protein>
<evidence type="ECO:0000256" key="3">
    <source>
        <dbReference type="ARBA" id="ARBA00022737"/>
    </source>
</evidence>
<dbReference type="GO" id="GO:0005886">
    <property type="term" value="C:plasma membrane"/>
    <property type="evidence" value="ECO:0007669"/>
    <property type="project" value="TreeGrafter"/>
</dbReference>
<dbReference type="InterPro" id="IPR050541">
    <property type="entry name" value="LRR_TM_domain-containing"/>
</dbReference>
<comment type="caution">
    <text evidence="4">The sequence shown here is derived from an EMBL/GenBank/DDBJ whole genome shotgun (WGS) entry which is preliminary data.</text>
</comment>
<evidence type="ECO:0000313" key="5">
    <source>
        <dbReference type="Proteomes" id="UP001458880"/>
    </source>
</evidence>
<evidence type="ECO:0000256" key="1">
    <source>
        <dbReference type="ARBA" id="ARBA00022614"/>
    </source>
</evidence>
<sequence length="295" mass="34385">MTVLSVIALDESDVYVIKPGFAENVTKLTTFRADRNQIEVIDNNVFNTLPLQRIRLNSNRIFYIADGAFHRMNLKYLRLNDNKLTRINSTWFNGTAIKRLSLSHNQIRSLHTNTFSGLTDMEMLFLEFNKIHYMDYDTFTTQCQLMKLYLAGNSLTNLEFQIANRLGFVDVSFNLISAILLGNETTLSSVSIHPNPWACKCLKRFLNESIALNIKIRESDFLRISNDRGAPSCSNVETECDIDTIRANALQREYFKSNDYNNLGILEYRERDFPNMFFKIRYRSYHQRLCMSMLQ</sequence>
<dbReference type="AlphaFoldDB" id="A0AAW1MJ23"/>
<organism evidence="4 5">
    <name type="scientific">Popillia japonica</name>
    <name type="common">Japanese beetle</name>
    <dbReference type="NCBI Taxonomy" id="7064"/>
    <lineage>
        <taxon>Eukaryota</taxon>
        <taxon>Metazoa</taxon>
        <taxon>Ecdysozoa</taxon>
        <taxon>Arthropoda</taxon>
        <taxon>Hexapoda</taxon>
        <taxon>Insecta</taxon>
        <taxon>Pterygota</taxon>
        <taxon>Neoptera</taxon>
        <taxon>Endopterygota</taxon>
        <taxon>Coleoptera</taxon>
        <taxon>Polyphaga</taxon>
        <taxon>Scarabaeiformia</taxon>
        <taxon>Scarabaeidae</taxon>
        <taxon>Rutelinae</taxon>
        <taxon>Popillia</taxon>
    </lineage>
</organism>
<dbReference type="EMBL" id="JASPKY010000041">
    <property type="protein sequence ID" value="KAK9746171.1"/>
    <property type="molecule type" value="Genomic_DNA"/>
</dbReference>
<keyword evidence="5" id="KW-1185">Reference proteome</keyword>
<accession>A0AAW1MJ23</accession>
<proteinExistence type="predicted"/>
<dbReference type="Gene3D" id="3.80.10.10">
    <property type="entry name" value="Ribonuclease Inhibitor"/>
    <property type="match status" value="2"/>
</dbReference>
<dbReference type="PANTHER" id="PTHR24369">
    <property type="entry name" value="ANTIGEN BSP, PUTATIVE-RELATED"/>
    <property type="match status" value="1"/>
</dbReference>
<name>A0AAW1MJ23_POPJA</name>
<keyword evidence="3" id="KW-0677">Repeat</keyword>
<reference evidence="4 5" key="1">
    <citation type="journal article" date="2024" name="BMC Genomics">
        <title>De novo assembly and annotation of Popillia japonica's genome with initial clues to its potential as an invasive pest.</title>
        <authorList>
            <person name="Cucini C."/>
            <person name="Boschi S."/>
            <person name="Funari R."/>
            <person name="Cardaioli E."/>
            <person name="Iannotti N."/>
            <person name="Marturano G."/>
            <person name="Paoli F."/>
            <person name="Bruttini M."/>
            <person name="Carapelli A."/>
            <person name="Frati F."/>
            <person name="Nardi F."/>
        </authorList>
    </citation>
    <scope>NUCLEOTIDE SEQUENCE [LARGE SCALE GENOMIC DNA]</scope>
    <source>
        <strain evidence="4">DMR45628</strain>
    </source>
</reference>
<evidence type="ECO:0000313" key="4">
    <source>
        <dbReference type="EMBL" id="KAK9746171.1"/>
    </source>
</evidence>
<keyword evidence="2" id="KW-0732">Signal</keyword>